<feature type="transmembrane region" description="Helical" evidence="2">
    <location>
        <begin position="100"/>
        <end position="119"/>
    </location>
</feature>
<proteinExistence type="predicted"/>
<organism evidence="3 4">
    <name type="scientific">Senna tora</name>
    <dbReference type="NCBI Taxonomy" id="362788"/>
    <lineage>
        <taxon>Eukaryota</taxon>
        <taxon>Viridiplantae</taxon>
        <taxon>Streptophyta</taxon>
        <taxon>Embryophyta</taxon>
        <taxon>Tracheophyta</taxon>
        <taxon>Spermatophyta</taxon>
        <taxon>Magnoliopsida</taxon>
        <taxon>eudicotyledons</taxon>
        <taxon>Gunneridae</taxon>
        <taxon>Pentapetalae</taxon>
        <taxon>rosids</taxon>
        <taxon>fabids</taxon>
        <taxon>Fabales</taxon>
        <taxon>Fabaceae</taxon>
        <taxon>Caesalpinioideae</taxon>
        <taxon>Cassia clade</taxon>
        <taxon>Senna</taxon>
    </lineage>
</organism>
<dbReference type="Proteomes" id="UP000634136">
    <property type="component" value="Unassembled WGS sequence"/>
</dbReference>
<gene>
    <name evidence="3" type="ORF">G2W53_044763</name>
</gene>
<evidence type="ECO:0000313" key="4">
    <source>
        <dbReference type="Proteomes" id="UP000634136"/>
    </source>
</evidence>
<protein>
    <submittedName>
        <fullName evidence="3">Uncharacterized protein</fullName>
    </submittedName>
</protein>
<keyword evidence="2" id="KW-1133">Transmembrane helix</keyword>
<evidence type="ECO:0000256" key="2">
    <source>
        <dbReference type="SAM" id="Phobius"/>
    </source>
</evidence>
<comment type="caution">
    <text evidence="3">The sequence shown here is derived from an EMBL/GenBank/DDBJ whole genome shotgun (WGS) entry which is preliminary data.</text>
</comment>
<accession>A0A834VWY4</accession>
<reference evidence="3" key="1">
    <citation type="submission" date="2020-09" db="EMBL/GenBank/DDBJ databases">
        <title>Genome-Enabled Discovery of Anthraquinone Biosynthesis in Senna tora.</title>
        <authorList>
            <person name="Kang S.-H."/>
            <person name="Pandey R.P."/>
            <person name="Lee C.-M."/>
            <person name="Sim J.-S."/>
            <person name="Jeong J.-T."/>
            <person name="Choi B.-S."/>
            <person name="Jung M."/>
            <person name="Ginzburg D."/>
            <person name="Zhao K."/>
            <person name="Won S.Y."/>
            <person name="Oh T.-J."/>
            <person name="Yu Y."/>
            <person name="Kim N.-H."/>
            <person name="Lee O.R."/>
            <person name="Lee T.-H."/>
            <person name="Bashyal P."/>
            <person name="Kim T.-S."/>
            <person name="Lee W.-H."/>
            <person name="Kawkins C."/>
            <person name="Kim C.-K."/>
            <person name="Kim J.S."/>
            <person name="Ahn B.O."/>
            <person name="Rhee S.Y."/>
            <person name="Sohng J.K."/>
        </authorList>
    </citation>
    <scope>NUCLEOTIDE SEQUENCE</scope>
    <source>
        <tissue evidence="3">Leaf</tissue>
    </source>
</reference>
<feature type="region of interest" description="Disordered" evidence="1">
    <location>
        <begin position="1"/>
        <end position="24"/>
    </location>
</feature>
<evidence type="ECO:0000313" key="3">
    <source>
        <dbReference type="EMBL" id="KAF7800733.1"/>
    </source>
</evidence>
<keyword evidence="2" id="KW-0472">Membrane</keyword>
<name>A0A834VWY4_9FABA</name>
<feature type="compositionally biased region" description="Basic and acidic residues" evidence="1">
    <location>
        <begin position="1"/>
        <end position="20"/>
    </location>
</feature>
<dbReference type="EMBL" id="JAAIUW010000189">
    <property type="protein sequence ID" value="KAF7800733.1"/>
    <property type="molecule type" value="Genomic_DNA"/>
</dbReference>
<evidence type="ECO:0000256" key="1">
    <source>
        <dbReference type="SAM" id="MobiDB-lite"/>
    </source>
</evidence>
<sequence>MERFGDEGHGLGERKKEKGESAAVKQGIGVFRKEEEWKGNDDGDVAKRRKTVRDRRTPARCPAWEWRGVHGLGGRVTVVMEGGGFGGLRFGLREGVEVRWVLNFGGGWLVVLKAWLWWFGRLGKKRVVWSAGGDED</sequence>
<keyword evidence="4" id="KW-1185">Reference proteome</keyword>
<keyword evidence="2" id="KW-0812">Transmembrane</keyword>
<dbReference type="AlphaFoldDB" id="A0A834VWY4"/>